<protein>
    <submittedName>
        <fullName evidence="2">Uncharacterized protein</fullName>
    </submittedName>
</protein>
<comment type="caution">
    <text evidence="2">The sequence shown here is derived from an EMBL/GenBank/DDBJ whole genome shotgun (WGS) entry which is preliminary data.</text>
</comment>
<name>A0A392R9F1_9FABA</name>
<keyword evidence="3" id="KW-1185">Reference proteome</keyword>
<evidence type="ECO:0000313" key="2">
    <source>
        <dbReference type="EMBL" id="MCI33233.1"/>
    </source>
</evidence>
<accession>A0A392R9F1</accession>
<dbReference type="AlphaFoldDB" id="A0A392R9F1"/>
<dbReference type="EMBL" id="LXQA010202694">
    <property type="protein sequence ID" value="MCI33233.1"/>
    <property type="molecule type" value="Genomic_DNA"/>
</dbReference>
<reference evidence="2 3" key="1">
    <citation type="journal article" date="2018" name="Front. Plant Sci.">
        <title>Red Clover (Trifolium pratense) and Zigzag Clover (T. medium) - A Picture of Genomic Similarities and Differences.</title>
        <authorList>
            <person name="Dluhosova J."/>
            <person name="Istvanek J."/>
            <person name="Nedelnik J."/>
            <person name="Repkova J."/>
        </authorList>
    </citation>
    <scope>NUCLEOTIDE SEQUENCE [LARGE SCALE GENOMIC DNA]</scope>
    <source>
        <strain evidence="3">cv. 10/8</strain>
        <tissue evidence="2">Leaf</tissue>
    </source>
</reference>
<evidence type="ECO:0000313" key="3">
    <source>
        <dbReference type="Proteomes" id="UP000265520"/>
    </source>
</evidence>
<dbReference type="Proteomes" id="UP000265520">
    <property type="component" value="Unassembled WGS sequence"/>
</dbReference>
<evidence type="ECO:0000256" key="1">
    <source>
        <dbReference type="SAM" id="MobiDB-lite"/>
    </source>
</evidence>
<organism evidence="2 3">
    <name type="scientific">Trifolium medium</name>
    <dbReference type="NCBI Taxonomy" id="97028"/>
    <lineage>
        <taxon>Eukaryota</taxon>
        <taxon>Viridiplantae</taxon>
        <taxon>Streptophyta</taxon>
        <taxon>Embryophyta</taxon>
        <taxon>Tracheophyta</taxon>
        <taxon>Spermatophyta</taxon>
        <taxon>Magnoliopsida</taxon>
        <taxon>eudicotyledons</taxon>
        <taxon>Gunneridae</taxon>
        <taxon>Pentapetalae</taxon>
        <taxon>rosids</taxon>
        <taxon>fabids</taxon>
        <taxon>Fabales</taxon>
        <taxon>Fabaceae</taxon>
        <taxon>Papilionoideae</taxon>
        <taxon>50 kb inversion clade</taxon>
        <taxon>NPAAA clade</taxon>
        <taxon>Hologalegina</taxon>
        <taxon>IRL clade</taxon>
        <taxon>Trifolieae</taxon>
        <taxon>Trifolium</taxon>
    </lineage>
</organism>
<feature type="compositionally biased region" description="Polar residues" evidence="1">
    <location>
        <begin position="67"/>
        <end position="76"/>
    </location>
</feature>
<feature type="region of interest" description="Disordered" evidence="1">
    <location>
        <begin position="58"/>
        <end position="83"/>
    </location>
</feature>
<proteinExistence type="predicted"/>
<feature type="non-terminal residue" evidence="2">
    <location>
        <position position="83"/>
    </location>
</feature>
<sequence length="83" mass="9397">MLQAPNCPLKHHKNKSVPVLLVRLRLVRTGENKAGEILPLESSGESWRASRYLSPKLTRRQLKNRQARQISLQGSPGENARTE</sequence>